<protein>
    <submittedName>
        <fullName evidence="4">3-oxoacyl-[acyl-carrier protein] reductase</fullName>
    </submittedName>
</protein>
<comment type="similarity">
    <text evidence="1">Belongs to the short-chain dehydrogenases/reductases (SDR) family.</text>
</comment>
<dbReference type="InterPro" id="IPR036291">
    <property type="entry name" value="NAD(P)-bd_dom_sf"/>
</dbReference>
<dbReference type="STRING" id="1121325.SAMN04515677_103413"/>
<dbReference type="InterPro" id="IPR002347">
    <property type="entry name" value="SDR_fam"/>
</dbReference>
<gene>
    <name evidence="4" type="ORF">SAMN04515677_103413</name>
</gene>
<organism evidence="4 5">
    <name type="scientific">Romboutsia lituseburensis DSM 797</name>
    <dbReference type="NCBI Taxonomy" id="1121325"/>
    <lineage>
        <taxon>Bacteria</taxon>
        <taxon>Bacillati</taxon>
        <taxon>Bacillota</taxon>
        <taxon>Clostridia</taxon>
        <taxon>Peptostreptococcales</taxon>
        <taxon>Peptostreptococcaceae</taxon>
        <taxon>Romboutsia</taxon>
    </lineage>
</organism>
<keyword evidence="3" id="KW-0443">Lipid metabolism</keyword>
<evidence type="ECO:0000313" key="5">
    <source>
        <dbReference type="Proteomes" id="UP000199068"/>
    </source>
</evidence>
<dbReference type="InterPro" id="IPR020904">
    <property type="entry name" value="Sc_DH/Rdtase_CS"/>
</dbReference>
<evidence type="ECO:0000313" key="4">
    <source>
        <dbReference type="EMBL" id="SDL79514.1"/>
    </source>
</evidence>
<dbReference type="Pfam" id="PF13561">
    <property type="entry name" value="adh_short_C2"/>
    <property type="match status" value="1"/>
</dbReference>
<keyword evidence="5" id="KW-1185">Reference proteome</keyword>
<keyword evidence="2" id="KW-0560">Oxidoreductase</keyword>
<dbReference type="PRINTS" id="PR00080">
    <property type="entry name" value="SDRFAMILY"/>
</dbReference>
<dbReference type="NCBIfam" id="NF005559">
    <property type="entry name" value="PRK07231.1"/>
    <property type="match status" value="1"/>
</dbReference>
<dbReference type="PROSITE" id="PS00061">
    <property type="entry name" value="ADH_SHORT"/>
    <property type="match status" value="1"/>
</dbReference>
<dbReference type="AlphaFoldDB" id="A0A1G9MZG4"/>
<dbReference type="Proteomes" id="UP000199068">
    <property type="component" value="Unassembled WGS sequence"/>
</dbReference>
<dbReference type="RefSeq" id="WP_092725098.1">
    <property type="nucleotide sequence ID" value="NZ_FNGW01000003.1"/>
</dbReference>
<dbReference type="NCBIfam" id="NF047420">
    <property type="entry name" value="EF_P_mod_YmfI"/>
    <property type="match status" value="1"/>
</dbReference>
<dbReference type="NCBIfam" id="NF009466">
    <property type="entry name" value="PRK12826.1-2"/>
    <property type="match status" value="1"/>
</dbReference>
<dbReference type="GO" id="GO:0008202">
    <property type="term" value="P:steroid metabolic process"/>
    <property type="evidence" value="ECO:0007669"/>
    <property type="project" value="UniProtKB-KW"/>
</dbReference>
<dbReference type="PANTHER" id="PTHR42879">
    <property type="entry name" value="3-OXOACYL-(ACYL-CARRIER-PROTEIN) REDUCTASE"/>
    <property type="match status" value="1"/>
</dbReference>
<accession>A0A1G9MZG4</accession>
<evidence type="ECO:0000256" key="2">
    <source>
        <dbReference type="ARBA" id="ARBA00023002"/>
    </source>
</evidence>
<name>A0A1G9MZG4_9FIRM</name>
<dbReference type="GO" id="GO:0016491">
    <property type="term" value="F:oxidoreductase activity"/>
    <property type="evidence" value="ECO:0007669"/>
    <property type="project" value="UniProtKB-KW"/>
</dbReference>
<dbReference type="InterPro" id="IPR050259">
    <property type="entry name" value="SDR"/>
</dbReference>
<keyword evidence="3" id="KW-0753">Steroid metabolism</keyword>
<sequence length="246" mass="26690">MSNKTVLITGASRGIGRATARLFAQNNYNVLINYNKSEKEAYSLLKELKDNGYSADIYKADVSNPFEVNLMVKHCIGTFGKIDVLINNAGIATARLFTDITHEEWNEMINTNLNSVFYTTQASLKYMISEHAGKIINISSIWGMVGGSLEVHYSTSKAAIIGMSKALAKELGPSNIQVNCIAPGAIQTDMLKNVSEEVLEGLKEETPLMRLGTPEDIANCALFLASDNASFITGQVISPNGGFVIV</sequence>
<proteinExistence type="inferred from homology"/>
<dbReference type="SUPFAM" id="SSF51735">
    <property type="entry name" value="NAD(P)-binding Rossmann-fold domains"/>
    <property type="match status" value="1"/>
</dbReference>
<evidence type="ECO:0000256" key="1">
    <source>
        <dbReference type="ARBA" id="ARBA00006484"/>
    </source>
</evidence>
<dbReference type="PRINTS" id="PR00081">
    <property type="entry name" value="GDHRDH"/>
</dbReference>
<dbReference type="PANTHER" id="PTHR42879:SF2">
    <property type="entry name" value="3-OXOACYL-[ACYL-CARRIER-PROTEIN] REDUCTASE FABG"/>
    <property type="match status" value="1"/>
</dbReference>
<dbReference type="Gene3D" id="3.40.50.720">
    <property type="entry name" value="NAD(P)-binding Rossmann-like Domain"/>
    <property type="match status" value="1"/>
</dbReference>
<dbReference type="GO" id="GO:0032787">
    <property type="term" value="P:monocarboxylic acid metabolic process"/>
    <property type="evidence" value="ECO:0007669"/>
    <property type="project" value="UniProtKB-ARBA"/>
</dbReference>
<evidence type="ECO:0000256" key="3">
    <source>
        <dbReference type="ARBA" id="ARBA00023221"/>
    </source>
</evidence>
<dbReference type="EMBL" id="FNGW01000003">
    <property type="protein sequence ID" value="SDL79514.1"/>
    <property type="molecule type" value="Genomic_DNA"/>
</dbReference>
<reference evidence="4 5" key="1">
    <citation type="submission" date="2016-10" db="EMBL/GenBank/DDBJ databases">
        <authorList>
            <person name="de Groot N.N."/>
        </authorList>
    </citation>
    <scope>NUCLEOTIDE SEQUENCE [LARGE SCALE GENOMIC DNA]</scope>
    <source>
        <strain evidence="4 5">DSM 797</strain>
    </source>
</reference>
<dbReference type="FunFam" id="3.40.50.720:FF:000173">
    <property type="entry name" value="3-oxoacyl-[acyl-carrier protein] reductase"/>
    <property type="match status" value="1"/>
</dbReference>